<feature type="region of interest" description="Disordered" evidence="1">
    <location>
        <begin position="704"/>
        <end position="740"/>
    </location>
</feature>
<organism evidence="4 5">
    <name type="scientific">Microbacterium oxydans</name>
    <dbReference type="NCBI Taxonomy" id="82380"/>
    <lineage>
        <taxon>Bacteria</taxon>
        <taxon>Bacillati</taxon>
        <taxon>Actinomycetota</taxon>
        <taxon>Actinomycetes</taxon>
        <taxon>Micrococcales</taxon>
        <taxon>Microbacteriaceae</taxon>
        <taxon>Microbacterium</taxon>
    </lineage>
</organism>
<dbReference type="Pfam" id="PF19516">
    <property type="entry name" value="DUF6049"/>
    <property type="match status" value="1"/>
</dbReference>
<feature type="compositionally biased region" description="Polar residues" evidence="1">
    <location>
        <begin position="721"/>
        <end position="740"/>
    </location>
</feature>
<proteinExistence type="predicted"/>
<feature type="transmembrane region" description="Helical" evidence="2">
    <location>
        <begin position="668"/>
        <end position="686"/>
    </location>
</feature>
<name>A0A3Q9JA04_9MICO</name>
<protein>
    <recommendedName>
        <fullName evidence="6">2-oxoglutarate dehydrogenase</fullName>
    </recommendedName>
</protein>
<keyword evidence="2" id="KW-0472">Membrane</keyword>
<evidence type="ECO:0008006" key="6">
    <source>
        <dbReference type="Google" id="ProtNLM"/>
    </source>
</evidence>
<feature type="compositionally biased region" description="Acidic residues" evidence="1">
    <location>
        <begin position="704"/>
        <end position="713"/>
    </location>
</feature>
<feature type="signal peptide" evidence="3">
    <location>
        <begin position="1"/>
        <end position="41"/>
    </location>
</feature>
<dbReference type="InterPro" id="IPR046112">
    <property type="entry name" value="DUF6049"/>
</dbReference>
<keyword evidence="3" id="KW-0732">Signal</keyword>
<feature type="chain" id="PRO_5018616912" description="2-oxoglutarate dehydrogenase" evidence="3">
    <location>
        <begin position="42"/>
        <end position="740"/>
    </location>
</feature>
<evidence type="ECO:0000256" key="3">
    <source>
        <dbReference type="SAM" id="SignalP"/>
    </source>
</evidence>
<dbReference type="EMBL" id="CP031422">
    <property type="protein sequence ID" value="AZS42456.1"/>
    <property type="molecule type" value="Genomic_DNA"/>
</dbReference>
<keyword evidence="2" id="KW-0812">Transmembrane</keyword>
<keyword evidence="2" id="KW-1133">Transmembrane helix</keyword>
<sequence length="740" mass="76099">MTAITPEHGLRARLRRLAGRTAVLAIVLGACAAVAPSTAVAAGGSASDEEPSVAFHVSAGLRGLVAPGSSTTAMLTVQNETESKLSSGQVQVELSRTPLTDEASVTNWLDEGEAPGDFDTIGSDTTAALDAGASGMTTVFVPAETLGALAPGVYPLRAELTGAKTVNTPEDRSATVEATATSVLVVADSQTAQVGVMVPLTATPDNGVLLSAEELSTLTGPEGALTAQLDGVAGTTAVLAVDPAILAAIRALGSAAPETAREWLDRLEALPNTRFALQFGDADATAQAQAGLPALLQPTTLATFLNPADFPQTSATSSPTADSTATPGPTPSPTGTPQLPDDAELTAIDGALPQILWPDDELREEDLDTFASYLGEGTSTIVSSAALGGQSAAHATVGGHDLLVTDSGLSQTLSQVAAEADSVDRQRLLAEAAALLTLAESRVAGAPLLIGLDRDENRNADALRDAISTADSIGFELSALRATPPASAALTSEADPARAAAVTTLLADEGTLTAFSSILADPQVLLSPERIRILRTLSVGSSAKAFAKKVEEHQKRTSETLAAVSIPPSSTIQLLTANADLPIAVRNDLPWPVTVQLFVSPTDPRLEVKPMTETVVEANSTKRVKVPVSARVGSGEVDLRLSLYSPTGVQIQDQQKIRVAVRAEWETIGLVVFGGLAALLIALGVIRTVRRKRREAAEEAAVEAEIESLEEDAVNARPDGTPSNGTSSAHDTSSTPDTNE</sequence>
<feature type="region of interest" description="Disordered" evidence="1">
    <location>
        <begin position="306"/>
        <end position="342"/>
    </location>
</feature>
<evidence type="ECO:0000256" key="2">
    <source>
        <dbReference type="SAM" id="Phobius"/>
    </source>
</evidence>
<dbReference type="AlphaFoldDB" id="A0A3Q9JA04"/>
<dbReference type="Proteomes" id="UP000274841">
    <property type="component" value="Chromosome"/>
</dbReference>
<accession>A0A3Q9JA04</accession>
<dbReference type="RefSeq" id="WP_233437353.1">
    <property type="nucleotide sequence ID" value="NZ_CP031422.1"/>
</dbReference>
<dbReference type="KEGG" id="moy:CVS54_03819"/>
<feature type="compositionally biased region" description="Low complexity" evidence="1">
    <location>
        <begin position="313"/>
        <end position="327"/>
    </location>
</feature>
<gene>
    <name evidence="4" type="ORF">CVS54_03819</name>
</gene>
<evidence type="ECO:0000256" key="1">
    <source>
        <dbReference type="SAM" id="MobiDB-lite"/>
    </source>
</evidence>
<evidence type="ECO:0000313" key="5">
    <source>
        <dbReference type="Proteomes" id="UP000274841"/>
    </source>
</evidence>
<evidence type="ECO:0000313" key="4">
    <source>
        <dbReference type="EMBL" id="AZS42456.1"/>
    </source>
</evidence>
<reference evidence="4 5" key="1">
    <citation type="submission" date="2018-08" db="EMBL/GenBank/DDBJ databases">
        <title>Microbacterium oxydans strain HG3.</title>
        <authorList>
            <person name="ORTET P."/>
        </authorList>
    </citation>
    <scope>NUCLEOTIDE SEQUENCE [LARGE SCALE GENOMIC DNA]</scope>
    <source>
        <strain evidence="4 5">HG3</strain>
    </source>
</reference>